<organism evidence="8 9">
    <name type="scientific">Alosa alosa</name>
    <name type="common">allis shad</name>
    <dbReference type="NCBI Taxonomy" id="278164"/>
    <lineage>
        <taxon>Eukaryota</taxon>
        <taxon>Metazoa</taxon>
        <taxon>Chordata</taxon>
        <taxon>Craniata</taxon>
        <taxon>Vertebrata</taxon>
        <taxon>Euteleostomi</taxon>
        <taxon>Actinopterygii</taxon>
        <taxon>Neopterygii</taxon>
        <taxon>Teleostei</taxon>
        <taxon>Clupei</taxon>
        <taxon>Clupeiformes</taxon>
        <taxon>Clupeoidei</taxon>
        <taxon>Clupeidae</taxon>
        <taxon>Alosa</taxon>
    </lineage>
</organism>
<dbReference type="GO" id="GO:0014069">
    <property type="term" value="C:postsynaptic density"/>
    <property type="evidence" value="ECO:0007669"/>
    <property type="project" value="TreeGrafter"/>
</dbReference>
<dbReference type="InterPro" id="IPR046964">
    <property type="entry name" value="RTN1-4"/>
</dbReference>
<evidence type="ECO:0000313" key="9">
    <source>
        <dbReference type="Proteomes" id="UP000823561"/>
    </source>
</evidence>
<dbReference type="GO" id="GO:0005789">
    <property type="term" value="C:endoplasmic reticulum membrane"/>
    <property type="evidence" value="ECO:0007669"/>
    <property type="project" value="UniProtKB-SubCell"/>
</dbReference>
<evidence type="ECO:0000256" key="4">
    <source>
        <dbReference type="ARBA" id="ARBA00022989"/>
    </source>
</evidence>
<dbReference type="Pfam" id="PF02453">
    <property type="entry name" value="Reticulon"/>
    <property type="match status" value="1"/>
</dbReference>
<evidence type="ECO:0000256" key="3">
    <source>
        <dbReference type="ARBA" id="ARBA00022824"/>
    </source>
</evidence>
<evidence type="ECO:0000256" key="6">
    <source>
        <dbReference type="RuleBase" id="RU210713"/>
    </source>
</evidence>
<keyword evidence="5 6" id="KW-0472">Membrane</keyword>
<feature type="domain" description="Reticulon" evidence="7">
    <location>
        <begin position="75"/>
        <end position="264"/>
    </location>
</feature>
<evidence type="ECO:0000313" key="8">
    <source>
        <dbReference type="EMBL" id="KAG5284175.1"/>
    </source>
</evidence>
<dbReference type="PANTHER" id="PTHR45799:SF6">
    <property type="entry name" value="RETICULON"/>
    <property type="match status" value="1"/>
</dbReference>
<keyword evidence="9" id="KW-1185">Reference proteome</keyword>
<keyword evidence="3 6" id="KW-0256">Endoplasmic reticulum</keyword>
<dbReference type="GO" id="GO:0007420">
    <property type="term" value="P:brain development"/>
    <property type="evidence" value="ECO:0007669"/>
    <property type="project" value="TreeGrafter"/>
</dbReference>
<dbReference type="GO" id="GO:0030182">
    <property type="term" value="P:neuron differentiation"/>
    <property type="evidence" value="ECO:0007669"/>
    <property type="project" value="TreeGrafter"/>
</dbReference>
<dbReference type="InterPro" id="IPR003388">
    <property type="entry name" value="Reticulon"/>
</dbReference>
<feature type="transmembrane region" description="Helical" evidence="6">
    <location>
        <begin position="194"/>
        <end position="219"/>
    </location>
</feature>
<protein>
    <recommendedName>
        <fullName evidence="6">Reticulon</fullName>
    </recommendedName>
</protein>
<proteinExistence type="predicted"/>
<name>A0AAV6HAA9_9TELE</name>
<comment type="subcellular location">
    <subcellularLocation>
        <location evidence="1 6">Endoplasmic reticulum membrane</location>
        <topology evidence="1 6">Multi-pass membrane protein</topology>
    </subcellularLocation>
</comment>
<evidence type="ECO:0000256" key="5">
    <source>
        <dbReference type="ARBA" id="ARBA00023136"/>
    </source>
</evidence>
<accession>A0AAV6HAA9</accession>
<dbReference type="PANTHER" id="PTHR45799">
    <property type="entry name" value="RETICULON-LIKE PROTEIN"/>
    <property type="match status" value="1"/>
</dbReference>
<keyword evidence="4 6" id="KW-1133">Transmembrane helix</keyword>
<reference evidence="8" key="1">
    <citation type="submission" date="2020-10" db="EMBL/GenBank/DDBJ databases">
        <title>Chromosome-scale genome assembly of the Allis shad, Alosa alosa.</title>
        <authorList>
            <person name="Margot Z."/>
            <person name="Christophe K."/>
            <person name="Cabau C."/>
            <person name="Louis A."/>
            <person name="Berthelot C."/>
            <person name="Parey E."/>
            <person name="Roest Crollius H."/>
            <person name="Montfort J."/>
            <person name="Robinson-Rechavi M."/>
            <person name="Bucao C."/>
            <person name="Bouchez O."/>
            <person name="Gislard M."/>
            <person name="Lluch J."/>
            <person name="Milhes M."/>
            <person name="Lampietro C."/>
            <person name="Lopez Roques C."/>
            <person name="Donnadieu C."/>
            <person name="Braasch I."/>
            <person name="Desvignes T."/>
            <person name="Postlethwait J."/>
            <person name="Bobe J."/>
            <person name="Guiguen Y."/>
        </authorList>
    </citation>
    <scope>NUCLEOTIDE SEQUENCE</scope>
    <source>
        <strain evidence="8">M-15738</strain>
        <tissue evidence="8">Blood</tissue>
    </source>
</reference>
<keyword evidence="2 6" id="KW-0812">Transmembrane</keyword>
<dbReference type="PROSITE" id="PS50845">
    <property type="entry name" value="RETICULON"/>
    <property type="match status" value="1"/>
</dbReference>
<comment type="caution">
    <text evidence="8">The sequence shown here is derived from an EMBL/GenBank/DDBJ whole genome shotgun (WGS) entry which is preliminary data.</text>
</comment>
<dbReference type="EMBL" id="JADWDJ010000002">
    <property type="protein sequence ID" value="KAG5284175.1"/>
    <property type="molecule type" value="Genomic_DNA"/>
</dbReference>
<gene>
    <name evidence="8" type="ORF">AALO_G00023750</name>
</gene>
<evidence type="ECO:0000256" key="1">
    <source>
        <dbReference type="ARBA" id="ARBA00004477"/>
    </source>
</evidence>
<dbReference type="GO" id="GO:0043005">
    <property type="term" value="C:neuron projection"/>
    <property type="evidence" value="ECO:0007669"/>
    <property type="project" value="TreeGrafter"/>
</dbReference>
<sequence>MVERHTHLKIQRSDTQLCCCSSDKMAEATAPFAQNTSSGLNLIASLQDSLTDGLDSVEELASLSFPIQPPSLSAVQELVYWREPKKSATVFSSSLLVLFALATCSAITVVSYVLLAVLCVTITFRVYKSVIQAIQKSDEGHPFKNLMARDISISPQKFRRHVDYALTHINRGILEARRLLLVEDVVDSLKLAGVMWLLTFVGAVFNGITILILADIIFFSTPLVYEKNKTQIDRYIELVRSQIQSKLAKLQDKLPGAVKRSKAE</sequence>
<feature type="transmembrane region" description="Helical" evidence="6">
    <location>
        <begin position="95"/>
        <end position="124"/>
    </location>
</feature>
<dbReference type="AlphaFoldDB" id="A0AAV6HAA9"/>
<evidence type="ECO:0000256" key="2">
    <source>
        <dbReference type="ARBA" id="ARBA00022692"/>
    </source>
</evidence>
<dbReference type="Proteomes" id="UP000823561">
    <property type="component" value="Chromosome 2"/>
</dbReference>
<evidence type="ECO:0000259" key="7">
    <source>
        <dbReference type="PROSITE" id="PS50845"/>
    </source>
</evidence>
<dbReference type="GO" id="GO:0071787">
    <property type="term" value="P:endoplasmic reticulum tubular network formation"/>
    <property type="evidence" value="ECO:0007669"/>
    <property type="project" value="TreeGrafter"/>
</dbReference>
<dbReference type="Gene3D" id="1.20.5.2480">
    <property type="match status" value="1"/>
</dbReference>